<organism evidence="1">
    <name type="scientific">Triticum aestivum</name>
    <name type="common">Wheat</name>
    <dbReference type="NCBI Taxonomy" id="4565"/>
    <lineage>
        <taxon>Eukaryota</taxon>
        <taxon>Viridiplantae</taxon>
        <taxon>Streptophyta</taxon>
        <taxon>Embryophyta</taxon>
        <taxon>Tracheophyta</taxon>
        <taxon>Spermatophyta</taxon>
        <taxon>Magnoliopsida</taxon>
        <taxon>Liliopsida</taxon>
        <taxon>Poales</taxon>
        <taxon>Poaceae</taxon>
        <taxon>BOP clade</taxon>
        <taxon>Pooideae</taxon>
        <taxon>Triticodae</taxon>
        <taxon>Triticeae</taxon>
        <taxon>Triticinae</taxon>
        <taxon>Triticum</taxon>
    </lineage>
</organism>
<reference evidence="1" key="1">
    <citation type="submission" date="2018-08" db="EMBL/GenBank/DDBJ databases">
        <authorList>
            <person name="Rossello M."/>
        </authorList>
    </citation>
    <scope>NUCLEOTIDE SEQUENCE [LARGE SCALE GENOMIC DNA]</scope>
    <source>
        <strain evidence="1">cv. Chinese Spring</strain>
    </source>
</reference>
<dbReference type="PANTHER" id="PTHR33377:SF114">
    <property type="entry name" value="RX N-TERMINAL DOMAIN-CONTAINING PROTEIN"/>
    <property type="match status" value="1"/>
</dbReference>
<dbReference type="Gramene" id="TraesCAD_scaffold_089936_01G000200.1">
    <property type="protein sequence ID" value="TraesCAD_scaffold_089936_01G000200.1"/>
    <property type="gene ID" value="TraesCAD_scaffold_089936_01G000200"/>
</dbReference>
<evidence type="ECO:0000313" key="1">
    <source>
        <dbReference type="EnsemblPlants" id="TraesCS3D02G286800.1"/>
    </source>
</evidence>
<dbReference type="OrthoDB" id="692472at2759"/>
<dbReference type="EnsemblPlants" id="TraesCS3D02G286800.1">
    <property type="protein sequence ID" value="TraesCS3D02G286800.1"/>
    <property type="gene ID" value="TraesCS3D02G286800"/>
</dbReference>
<dbReference type="Gramene" id="TraesCS3D03G0659900.1">
    <property type="protein sequence ID" value="TraesCS3D03G0659900.1.CDS"/>
    <property type="gene ID" value="TraesCS3D03G0659900"/>
</dbReference>
<dbReference type="STRING" id="4565.A0A3B6GYS5"/>
<name>A0A3B6GYS5_WHEAT</name>
<protein>
    <recommendedName>
        <fullName evidence="3">Rx N-terminal domain-containing protein</fullName>
    </recommendedName>
</protein>
<dbReference type="AlphaFoldDB" id="A0A3B6GYS5"/>
<dbReference type="OMA" id="QPRNSTH"/>
<dbReference type="Proteomes" id="UP000019116">
    <property type="component" value="Chromosome 3D"/>
</dbReference>
<reference evidence="1" key="2">
    <citation type="submission" date="2018-10" db="UniProtKB">
        <authorList>
            <consortium name="EnsemblPlants"/>
        </authorList>
    </citation>
    <scope>IDENTIFICATION</scope>
</reference>
<dbReference type="Gramene" id="TraesWEE_scaffold_074107_01G000400.1">
    <property type="protein sequence ID" value="TraesWEE_scaffold_074107_01G000400.1"/>
    <property type="gene ID" value="TraesWEE_scaffold_074107_01G000400"/>
</dbReference>
<evidence type="ECO:0008006" key="3">
    <source>
        <dbReference type="Google" id="ProtNLM"/>
    </source>
</evidence>
<dbReference type="Gramene" id="TraesCS3D02G286800.1">
    <property type="protein sequence ID" value="TraesCS3D02G286800.1"/>
    <property type="gene ID" value="TraesCS3D02G286800"/>
</dbReference>
<dbReference type="Gramene" id="TraesRN3D0100690700.1">
    <property type="protein sequence ID" value="TraesRN3D0100690700.1"/>
    <property type="gene ID" value="TraesRN3D0100690700"/>
</dbReference>
<proteinExistence type="predicted"/>
<dbReference type="PANTHER" id="PTHR33377">
    <property type="entry name" value="OS10G0134700 PROTEIN-RELATED"/>
    <property type="match status" value="1"/>
</dbReference>
<keyword evidence="2" id="KW-1185">Reference proteome</keyword>
<evidence type="ECO:0000313" key="2">
    <source>
        <dbReference type="Proteomes" id="UP000019116"/>
    </source>
</evidence>
<dbReference type="Gramene" id="TraesCLE_scaffold_120259_01G000400.1">
    <property type="protein sequence ID" value="TraesCLE_scaffold_120259_01G000400.1"/>
    <property type="gene ID" value="TraesCLE_scaffold_120259_01G000400"/>
</dbReference>
<sequence>MLIIFRDSSNYQKLRRRFTMDIIVPAVVGDIVNRAVSFAIKKCLQLPNVDKNLERLNQLLLRAHTITEEAEGRLINNREMLQQLGILIEGMQRGHYMLDNFKCRALQQGRGDEHEVSHFSGLSMFSAAKCLRSSNNYRKSVLFGSNNIEDLQGMIATLEKAIADLKEFVIFLGNYPPICR</sequence>
<dbReference type="Gramene" id="TraesROB_scaffold_112201_01G000200.1">
    <property type="protein sequence ID" value="TraesROB_scaffold_112201_01G000200.1"/>
    <property type="gene ID" value="TraesROB_scaffold_112201_01G000200"/>
</dbReference>
<accession>A0A3B6GYS5</accession>
<dbReference type="PaxDb" id="4565-Traes_3B_38DF1C47D.2"/>